<comment type="caution">
    <text evidence="8">The sequence shown here is derived from an EMBL/GenBank/DDBJ whole genome shotgun (WGS) entry which is preliminary data.</text>
</comment>
<dbReference type="InterPro" id="IPR042094">
    <property type="entry name" value="T2SS_GspF_sf"/>
</dbReference>
<comment type="subcellular location">
    <subcellularLocation>
        <location evidence="1">Cell membrane</location>
        <topology evidence="1">Multi-pass membrane protein</topology>
    </subcellularLocation>
</comment>
<dbReference type="Proteomes" id="UP000581688">
    <property type="component" value="Unassembled WGS sequence"/>
</dbReference>
<dbReference type="InterPro" id="IPR018076">
    <property type="entry name" value="T2SS_GspF_dom"/>
</dbReference>
<dbReference type="PANTHER" id="PTHR35007:SF1">
    <property type="entry name" value="PILUS ASSEMBLY PROTEIN"/>
    <property type="match status" value="1"/>
</dbReference>
<evidence type="ECO:0000256" key="3">
    <source>
        <dbReference type="ARBA" id="ARBA00022692"/>
    </source>
</evidence>
<accession>A0A841QA44</accession>
<keyword evidence="4 6" id="KW-1133">Transmembrane helix</keyword>
<evidence type="ECO:0000256" key="1">
    <source>
        <dbReference type="ARBA" id="ARBA00004651"/>
    </source>
</evidence>
<dbReference type="Pfam" id="PF00482">
    <property type="entry name" value="T2SSF"/>
    <property type="match status" value="1"/>
</dbReference>
<proteinExistence type="predicted"/>
<evidence type="ECO:0000256" key="5">
    <source>
        <dbReference type="ARBA" id="ARBA00023136"/>
    </source>
</evidence>
<organism evidence="8 9">
    <name type="scientific">Salirhabdus euzebyi</name>
    <dbReference type="NCBI Taxonomy" id="394506"/>
    <lineage>
        <taxon>Bacteria</taxon>
        <taxon>Bacillati</taxon>
        <taxon>Bacillota</taxon>
        <taxon>Bacilli</taxon>
        <taxon>Bacillales</taxon>
        <taxon>Bacillaceae</taxon>
        <taxon>Salirhabdus</taxon>
    </lineage>
</organism>
<feature type="transmembrane region" description="Helical" evidence="6">
    <location>
        <begin position="292"/>
        <end position="312"/>
    </location>
</feature>
<keyword evidence="3 6" id="KW-0812">Transmembrane</keyword>
<dbReference type="RefSeq" id="WP_174497579.1">
    <property type="nucleotide sequence ID" value="NZ_CADDWK010000016.1"/>
</dbReference>
<sequence length="320" mass="36507">MKWALLFLILFSSFLFFIAILQLIFLSDRRLEKRMKHFLEMKDRKTFDPKQFNVFLQFRLAKQKIRKQMLTKEKNSKLEVLLTQSGVPLKPEEYILARWISIALTGGLLFILSGNMVFLIIGGLIGLFIPKWYIQKKKKERMAKFNEGLADMITVVIGSLRAGFSFPQALKTVVEESPSPIKEEIEMVLKEMQYGSSIEDSLNELKDRMPSEDLDLMIQAVLIQRQVGGNLATVLDKIVQTIRDRTKIQRQIVTLTAQGRLSGIIVGLLPFILGLLIYMIEPEYMGTLFSHPIGLIMLGAGVISGTIGFFFIRKLTTIEV</sequence>
<evidence type="ECO:0000256" key="4">
    <source>
        <dbReference type="ARBA" id="ARBA00022989"/>
    </source>
</evidence>
<evidence type="ECO:0000259" key="7">
    <source>
        <dbReference type="Pfam" id="PF00482"/>
    </source>
</evidence>
<evidence type="ECO:0000313" key="8">
    <source>
        <dbReference type="EMBL" id="MBB6455107.1"/>
    </source>
</evidence>
<name>A0A841QA44_9BACI</name>
<dbReference type="AlphaFoldDB" id="A0A841QA44"/>
<feature type="transmembrane region" description="Helical" evidence="6">
    <location>
        <begin position="261"/>
        <end position="280"/>
    </location>
</feature>
<evidence type="ECO:0000313" key="9">
    <source>
        <dbReference type="Proteomes" id="UP000581688"/>
    </source>
</evidence>
<feature type="transmembrane region" description="Helical" evidence="6">
    <location>
        <begin position="94"/>
        <end position="111"/>
    </location>
</feature>
<keyword evidence="5 6" id="KW-0472">Membrane</keyword>
<feature type="domain" description="Type II secretion system protein GspF" evidence="7">
    <location>
        <begin position="154"/>
        <end position="277"/>
    </location>
</feature>
<feature type="transmembrane region" description="Helical" evidence="6">
    <location>
        <begin position="6"/>
        <end position="26"/>
    </location>
</feature>
<keyword evidence="2" id="KW-1003">Cell membrane</keyword>
<protein>
    <submittedName>
        <fullName evidence="8">Tight adherence protein B</fullName>
    </submittedName>
</protein>
<dbReference type="PANTHER" id="PTHR35007">
    <property type="entry name" value="INTEGRAL MEMBRANE PROTEIN-RELATED"/>
    <property type="match status" value="1"/>
</dbReference>
<dbReference type="Gene3D" id="1.20.81.30">
    <property type="entry name" value="Type II secretion system (T2SS), domain F"/>
    <property type="match status" value="1"/>
</dbReference>
<evidence type="ECO:0000256" key="6">
    <source>
        <dbReference type="SAM" id="Phobius"/>
    </source>
</evidence>
<feature type="transmembrane region" description="Helical" evidence="6">
    <location>
        <begin position="117"/>
        <end position="134"/>
    </location>
</feature>
<dbReference type="GO" id="GO:0005886">
    <property type="term" value="C:plasma membrane"/>
    <property type="evidence" value="ECO:0007669"/>
    <property type="project" value="UniProtKB-SubCell"/>
</dbReference>
<keyword evidence="9" id="KW-1185">Reference proteome</keyword>
<reference evidence="8 9" key="1">
    <citation type="submission" date="2020-08" db="EMBL/GenBank/DDBJ databases">
        <title>Genomic Encyclopedia of Type Strains, Phase IV (KMG-IV): sequencing the most valuable type-strain genomes for metagenomic binning, comparative biology and taxonomic classification.</title>
        <authorList>
            <person name="Goeker M."/>
        </authorList>
    </citation>
    <scope>NUCLEOTIDE SEQUENCE [LARGE SCALE GENOMIC DNA]</scope>
    <source>
        <strain evidence="8 9">DSM 19612</strain>
    </source>
</reference>
<gene>
    <name evidence="8" type="ORF">HNQ94_003602</name>
</gene>
<dbReference type="EMBL" id="JACHGH010000015">
    <property type="protein sequence ID" value="MBB6455107.1"/>
    <property type="molecule type" value="Genomic_DNA"/>
</dbReference>
<evidence type="ECO:0000256" key="2">
    <source>
        <dbReference type="ARBA" id="ARBA00022475"/>
    </source>
</evidence>